<keyword evidence="4 7" id="KW-1133">Transmembrane helix</keyword>
<dbReference type="EMBL" id="BTCM01000006">
    <property type="protein sequence ID" value="GMK58942.1"/>
    <property type="molecule type" value="Genomic_DNA"/>
</dbReference>
<dbReference type="Pfam" id="PF01595">
    <property type="entry name" value="CNNM"/>
    <property type="match status" value="1"/>
</dbReference>
<feature type="transmembrane region" description="Helical" evidence="9">
    <location>
        <begin position="117"/>
        <end position="136"/>
    </location>
</feature>
<dbReference type="PROSITE" id="PS51371">
    <property type="entry name" value="CBS"/>
    <property type="match status" value="1"/>
</dbReference>
<name>A0AAD3YEG0_9TREE</name>
<evidence type="ECO:0000256" key="9">
    <source>
        <dbReference type="SAM" id="Phobius"/>
    </source>
</evidence>
<evidence type="ECO:0000256" key="5">
    <source>
        <dbReference type="ARBA" id="ARBA00023136"/>
    </source>
</evidence>
<evidence type="ECO:0000256" key="6">
    <source>
        <dbReference type="PROSITE-ProRule" id="PRU00703"/>
    </source>
</evidence>
<accession>A0AAD3YEG0</accession>
<dbReference type="PROSITE" id="PS51846">
    <property type="entry name" value="CNNM"/>
    <property type="match status" value="1"/>
</dbReference>
<keyword evidence="5 7" id="KW-0472">Membrane</keyword>
<reference evidence="12" key="2">
    <citation type="submission" date="2023-06" db="EMBL/GenBank/DDBJ databases">
        <authorList>
            <person name="Kobayashi Y."/>
            <person name="Kayamori A."/>
            <person name="Aoki K."/>
            <person name="Shiwa Y."/>
            <person name="Fujita N."/>
            <person name="Sugita T."/>
            <person name="Iwasaki W."/>
            <person name="Tanaka N."/>
            <person name="Takashima M."/>
        </authorList>
    </citation>
    <scope>NUCLEOTIDE SEQUENCE</scope>
    <source>
        <strain evidence="12">HIS016</strain>
    </source>
</reference>
<reference evidence="12" key="1">
    <citation type="journal article" date="2023" name="BMC Genomics">
        <title>Chromosome-level genome assemblies of Cutaneotrichosporon spp. (Trichosporonales, Basidiomycota) reveal imbalanced evolution between nucleotide sequences and chromosome synteny.</title>
        <authorList>
            <person name="Kobayashi Y."/>
            <person name="Kayamori A."/>
            <person name="Aoki K."/>
            <person name="Shiwa Y."/>
            <person name="Matsutani M."/>
            <person name="Fujita N."/>
            <person name="Sugita T."/>
            <person name="Iwasaki W."/>
            <person name="Tanaka N."/>
            <person name="Takashima M."/>
        </authorList>
    </citation>
    <scope>NUCLEOTIDE SEQUENCE</scope>
    <source>
        <strain evidence="12">HIS016</strain>
    </source>
</reference>
<evidence type="ECO:0008006" key="14">
    <source>
        <dbReference type="Google" id="ProtNLM"/>
    </source>
</evidence>
<feature type="transmembrane region" description="Helical" evidence="9">
    <location>
        <begin position="94"/>
        <end position="111"/>
    </location>
</feature>
<feature type="compositionally biased region" description="Polar residues" evidence="8">
    <location>
        <begin position="399"/>
        <end position="410"/>
    </location>
</feature>
<feature type="transmembrane region" description="Helical" evidence="9">
    <location>
        <begin position="36"/>
        <end position="62"/>
    </location>
</feature>
<protein>
    <recommendedName>
        <fullName evidence="14">DUF21-domain-containing protein</fullName>
    </recommendedName>
</protein>
<evidence type="ECO:0000256" key="4">
    <source>
        <dbReference type="ARBA" id="ARBA00022989"/>
    </source>
</evidence>
<dbReference type="AlphaFoldDB" id="A0AAD3YEG0"/>
<feature type="region of interest" description="Disordered" evidence="8">
    <location>
        <begin position="399"/>
        <end position="423"/>
    </location>
</feature>
<sequence>MDGSAGSLAGMSAAINTALSSTGKHVHVDPSDPRFMWYILIAVALVLLGGIFSGLTLGLMALDTINLQVLSQAGTPEEQEQASRVLSLLKIGRHLVLVVLLLCNTLVNTSLPVFLDSVIGGGWIAILGATGLELIFGEVIPQAICNKYGLAIGATFAPFVRALVYLLYPIGKPLAMFLDHLFGAHGEGVRYRKAELKAFVSLGVEDKLADDELLLLGNVLEFSEKAVGTIMTPLSDTYCLPSDRVVDTELVDEVLRKGHTRVPVYEATRPSSFLGIMPLRALVRYDLADEKAVRAFVTQALPQCPPDLSLVEAMNYFQTGMSHMLLVSTNPGEPRGALGIVTLEDIVEELLGKEIIDETDRYVDMQSRIPVIRPRYPIHQSGIRRIFEGRLNHRRMLLQSTPHTPSSQPAATGRLVDIPSEYV</sequence>
<evidence type="ECO:0000256" key="8">
    <source>
        <dbReference type="SAM" id="MobiDB-lite"/>
    </source>
</evidence>
<dbReference type="InterPro" id="IPR045095">
    <property type="entry name" value="ACDP"/>
</dbReference>
<feature type="domain" description="CBS" evidence="10">
    <location>
        <begin position="297"/>
        <end position="358"/>
    </location>
</feature>
<evidence type="ECO:0000313" key="12">
    <source>
        <dbReference type="EMBL" id="GMK58942.1"/>
    </source>
</evidence>
<dbReference type="InterPro" id="IPR002550">
    <property type="entry name" value="CNNM"/>
</dbReference>
<dbReference type="PANTHER" id="PTHR12064">
    <property type="entry name" value="METAL TRANSPORTER CNNM"/>
    <property type="match status" value="1"/>
</dbReference>
<keyword evidence="6" id="KW-0129">CBS domain</keyword>
<dbReference type="InterPro" id="IPR000644">
    <property type="entry name" value="CBS_dom"/>
</dbReference>
<keyword evidence="2 7" id="KW-0812">Transmembrane</keyword>
<dbReference type="Pfam" id="PF00571">
    <property type="entry name" value="CBS"/>
    <property type="match status" value="1"/>
</dbReference>
<organism evidence="12 13">
    <name type="scientific">Cutaneotrichosporon spelunceum</name>
    <dbReference type="NCBI Taxonomy" id="1672016"/>
    <lineage>
        <taxon>Eukaryota</taxon>
        <taxon>Fungi</taxon>
        <taxon>Dikarya</taxon>
        <taxon>Basidiomycota</taxon>
        <taxon>Agaricomycotina</taxon>
        <taxon>Tremellomycetes</taxon>
        <taxon>Trichosporonales</taxon>
        <taxon>Trichosporonaceae</taxon>
        <taxon>Cutaneotrichosporon</taxon>
    </lineage>
</organism>
<evidence type="ECO:0000259" key="11">
    <source>
        <dbReference type="PROSITE" id="PS51846"/>
    </source>
</evidence>
<dbReference type="GO" id="GO:0030026">
    <property type="term" value="P:intracellular manganese ion homeostasis"/>
    <property type="evidence" value="ECO:0007669"/>
    <property type="project" value="TreeGrafter"/>
</dbReference>
<evidence type="ECO:0000256" key="1">
    <source>
        <dbReference type="ARBA" id="ARBA00004141"/>
    </source>
</evidence>
<comment type="caution">
    <text evidence="12">The sequence shown here is derived from an EMBL/GenBank/DDBJ whole genome shotgun (WGS) entry which is preliminary data.</text>
</comment>
<comment type="subcellular location">
    <subcellularLocation>
        <location evidence="1">Membrane</location>
        <topology evidence="1">Multi-pass membrane protein</topology>
    </subcellularLocation>
</comment>
<feature type="domain" description="CNNM transmembrane" evidence="11">
    <location>
        <begin position="31"/>
        <end position="213"/>
    </location>
</feature>
<dbReference type="PANTHER" id="PTHR12064:SF97">
    <property type="entry name" value="METAL TRANSPORTER CNNM-5"/>
    <property type="match status" value="1"/>
</dbReference>
<feature type="transmembrane region" description="Helical" evidence="9">
    <location>
        <begin position="148"/>
        <end position="168"/>
    </location>
</feature>
<dbReference type="FunFam" id="3.10.580.10:FF:000006">
    <property type="entry name" value="DUF21 and CBS domain protein"/>
    <property type="match status" value="1"/>
</dbReference>
<dbReference type="SUPFAM" id="SSF54631">
    <property type="entry name" value="CBS-domain pair"/>
    <property type="match status" value="1"/>
</dbReference>
<gene>
    <name evidence="12" type="primary">MAM3</name>
    <name evidence="12" type="ORF">CspeluHIS016_0603840</name>
</gene>
<keyword evidence="3" id="KW-0677">Repeat</keyword>
<dbReference type="Gene3D" id="3.10.580.10">
    <property type="entry name" value="CBS-domain"/>
    <property type="match status" value="1"/>
</dbReference>
<dbReference type="InterPro" id="IPR046342">
    <property type="entry name" value="CBS_dom_sf"/>
</dbReference>
<evidence type="ECO:0000256" key="2">
    <source>
        <dbReference type="ARBA" id="ARBA00022692"/>
    </source>
</evidence>
<dbReference type="GO" id="GO:0005737">
    <property type="term" value="C:cytoplasm"/>
    <property type="evidence" value="ECO:0007669"/>
    <property type="project" value="TreeGrafter"/>
</dbReference>
<dbReference type="GO" id="GO:0010960">
    <property type="term" value="P:magnesium ion homeostasis"/>
    <property type="evidence" value="ECO:0007669"/>
    <property type="project" value="InterPro"/>
</dbReference>
<evidence type="ECO:0000313" key="13">
    <source>
        <dbReference type="Proteomes" id="UP001222932"/>
    </source>
</evidence>
<evidence type="ECO:0000256" key="3">
    <source>
        <dbReference type="ARBA" id="ARBA00022737"/>
    </source>
</evidence>
<dbReference type="Proteomes" id="UP001222932">
    <property type="component" value="Unassembled WGS sequence"/>
</dbReference>
<evidence type="ECO:0000259" key="10">
    <source>
        <dbReference type="PROSITE" id="PS51371"/>
    </source>
</evidence>
<evidence type="ECO:0000256" key="7">
    <source>
        <dbReference type="PROSITE-ProRule" id="PRU01193"/>
    </source>
</evidence>
<proteinExistence type="predicted"/>
<dbReference type="GO" id="GO:0016020">
    <property type="term" value="C:membrane"/>
    <property type="evidence" value="ECO:0007669"/>
    <property type="project" value="UniProtKB-SubCell"/>
</dbReference>
<keyword evidence="13" id="KW-1185">Reference proteome</keyword>